<evidence type="ECO:0000259" key="1">
    <source>
        <dbReference type="Pfam" id="PF00753"/>
    </source>
</evidence>
<dbReference type="GO" id="GO:0016787">
    <property type="term" value="F:hydrolase activity"/>
    <property type="evidence" value="ECO:0007669"/>
    <property type="project" value="UniProtKB-KW"/>
</dbReference>
<gene>
    <name evidence="2" type="ORF">NWFMUON74_68790</name>
</gene>
<dbReference type="Gene3D" id="3.60.15.10">
    <property type="entry name" value="Ribonuclease Z/Hydroxyacylglutathione hydrolase-like"/>
    <property type="match status" value="1"/>
</dbReference>
<dbReference type="RefSeq" id="WP_187685751.1">
    <property type="nucleotide sequence ID" value="NZ_AP023396.1"/>
</dbReference>
<dbReference type="InterPro" id="IPR001279">
    <property type="entry name" value="Metallo-B-lactamas"/>
</dbReference>
<reference evidence="2 3" key="1">
    <citation type="submission" date="2020-08" db="EMBL/GenBank/DDBJ databases">
        <title>Genome Sequencing of Nocardia wallacei strain FMUON74 and assembly.</title>
        <authorList>
            <person name="Toyokawa M."/>
            <person name="Uesaka K."/>
        </authorList>
    </citation>
    <scope>NUCLEOTIDE SEQUENCE [LARGE SCALE GENOMIC DNA]</scope>
    <source>
        <strain evidence="2 3">FMUON74</strain>
    </source>
</reference>
<dbReference type="GeneID" id="80351260"/>
<evidence type="ECO:0000313" key="2">
    <source>
        <dbReference type="EMBL" id="BCK59107.1"/>
    </source>
</evidence>
<protein>
    <submittedName>
        <fullName evidence="2">MBL fold metallo-hydrolase</fullName>
    </submittedName>
</protein>
<name>A0A7G1KV95_9NOCA</name>
<dbReference type="InterPro" id="IPR036866">
    <property type="entry name" value="RibonucZ/Hydroxyglut_hydro"/>
</dbReference>
<dbReference type="PANTHER" id="PTHR42773">
    <property type="entry name" value="METALLO-BETA-LACTAMASE-RELATED"/>
    <property type="match status" value="1"/>
</dbReference>
<dbReference type="SUPFAM" id="SSF56281">
    <property type="entry name" value="Metallo-hydrolase/oxidoreductase"/>
    <property type="match status" value="1"/>
</dbReference>
<accession>A0A7G1KV95</accession>
<dbReference type="Proteomes" id="UP000516173">
    <property type="component" value="Chromosome"/>
</dbReference>
<dbReference type="PANTHER" id="PTHR42773:SF1">
    <property type="entry name" value="METALLO-BETA-LACTAMASE FAMILY PROTEIN"/>
    <property type="match status" value="1"/>
</dbReference>
<dbReference type="KEGG" id="nwl:NWFMUON74_68790"/>
<organism evidence="2 3">
    <name type="scientific">Nocardia wallacei</name>
    <dbReference type="NCBI Taxonomy" id="480035"/>
    <lineage>
        <taxon>Bacteria</taxon>
        <taxon>Bacillati</taxon>
        <taxon>Actinomycetota</taxon>
        <taxon>Actinomycetes</taxon>
        <taxon>Mycobacteriales</taxon>
        <taxon>Nocardiaceae</taxon>
        <taxon>Nocardia</taxon>
    </lineage>
</organism>
<dbReference type="Pfam" id="PF00753">
    <property type="entry name" value="Lactamase_B"/>
    <property type="match status" value="1"/>
</dbReference>
<keyword evidence="2" id="KW-0378">Hydrolase</keyword>
<sequence length="216" mass="23597">MQKISANLWHTETENPAPGLTTRAYLWTRREGNVLFYNTTHPSDIDTMAELGGVAHQFLSHRDEIAPSLATIKQRFGSALHIHRGDAGEVTQTSVDDAFDRRHHALADLEVIPAPGHTPGSALYLATIDGRRHLFTGDTLLRNTKGEWWPGYLEGHSDRTALLATLDLMVNLDPDVVISSAFLGDSGVSDVAAGTWQPAVTAARRALAAGEQPEWE</sequence>
<dbReference type="EMBL" id="AP023396">
    <property type="protein sequence ID" value="BCK59107.1"/>
    <property type="molecule type" value="Genomic_DNA"/>
</dbReference>
<proteinExistence type="predicted"/>
<dbReference type="AlphaFoldDB" id="A0A7G1KV95"/>
<keyword evidence="3" id="KW-1185">Reference proteome</keyword>
<feature type="domain" description="Metallo-beta-lactamase" evidence="1">
    <location>
        <begin position="88"/>
        <end position="178"/>
    </location>
</feature>
<evidence type="ECO:0000313" key="3">
    <source>
        <dbReference type="Proteomes" id="UP000516173"/>
    </source>
</evidence>